<keyword evidence="2" id="KW-1185">Reference proteome</keyword>
<accession>A0A3L7A8H9</accession>
<dbReference type="EMBL" id="RCUX01000004">
    <property type="protein sequence ID" value="RLP76364.1"/>
    <property type="molecule type" value="Genomic_DNA"/>
</dbReference>
<dbReference type="Proteomes" id="UP000272503">
    <property type="component" value="Unassembled WGS sequence"/>
</dbReference>
<name>A0A3L7A8H9_9MICO</name>
<dbReference type="AlphaFoldDB" id="A0A3L7A8H9"/>
<organism evidence="1 2">
    <name type="scientific">Mycetocola tolaasinivorans</name>
    <dbReference type="NCBI Taxonomy" id="76635"/>
    <lineage>
        <taxon>Bacteria</taxon>
        <taxon>Bacillati</taxon>
        <taxon>Actinomycetota</taxon>
        <taxon>Actinomycetes</taxon>
        <taxon>Micrococcales</taxon>
        <taxon>Microbacteriaceae</taxon>
        <taxon>Mycetocola</taxon>
    </lineage>
</organism>
<sequence length="200" mass="21875">MLQQLSGAPKPGERLADLRAVSDSDQLAMDAPCKNDTVHFLATAYPPSSELRPPVLRSWNVNDQSFTEHLLVDERGTPAPVTHPSYGFMVDGMNSHSLRDGNLDWMGVFNSVNTTELSTGVTRELFTVPGDIDVAADLRAPTFTDTSFVSATIWDERDKATVTIQDRLTGDVTSTFEVPFAVRARDQGLILRSVAVRPGL</sequence>
<reference evidence="1 2" key="1">
    <citation type="submission" date="2018-10" db="EMBL/GenBank/DDBJ databases">
        <authorList>
            <person name="Li J."/>
        </authorList>
    </citation>
    <scope>NUCLEOTIDE SEQUENCE [LARGE SCALE GENOMIC DNA]</scope>
    <source>
        <strain evidence="1 2">IF 016277</strain>
    </source>
</reference>
<dbReference type="RefSeq" id="WP_121647945.1">
    <property type="nucleotide sequence ID" value="NZ_RCUX01000004.1"/>
</dbReference>
<gene>
    <name evidence="1" type="ORF">D9V32_05700</name>
</gene>
<proteinExistence type="predicted"/>
<comment type="caution">
    <text evidence="1">The sequence shown here is derived from an EMBL/GenBank/DDBJ whole genome shotgun (WGS) entry which is preliminary data.</text>
</comment>
<evidence type="ECO:0000313" key="1">
    <source>
        <dbReference type="EMBL" id="RLP76364.1"/>
    </source>
</evidence>
<evidence type="ECO:0000313" key="2">
    <source>
        <dbReference type="Proteomes" id="UP000272503"/>
    </source>
</evidence>
<protein>
    <submittedName>
        <fullName evidence="1">Uncharacterized protein</fullName>
    </submittedName>
</protein>